<dbReference type="SUPFAM" id="SSF54913">
    <property type="entry name" value="GlnB-like"/>
    <property type="match status" value="1"/>
</dbReference>
<proteinExistence type="inferred from homology"/>
<keyword evidence="3" id="KW-1185">Reference proteome</keyword>
<dbReference type="AlphaFoldDB" id="A0A1C3NWP8"/>
<dbReference type="InterPro" id="IPR015867">
    <property type="entry name" value="N-reg_PII/ATP_PRibTrfase_C"/>
</dbReference>
<evidence type="ECO:0000313" key="3">
    <source>
        <dbReference type="Proteomes" id="UP000199013"/>
    </source>
</evidence>
<sequence>MGGQPDVCEIAITAPSVQWMDDFVRELIAEKLVAAVHLFEPVRSIYRWNGVVREEVEIRAAFHTRASLAPHVLERLHATHPFQVPGMVVLPIEGGNPDYLAWIYSETQGSD</sequence>
<dbReference type="Pfam" id="PF03091">
    <property type="entry name" value="CutA1"/>
    <property type="match status" value="1"/>
</dbReference>
<dbReference type="GO" id="GO:0005507">
    <property type="term" value="F:copper ion binding"/>
    <property type="evidence" value="ECO:0007669"/>
    <property type="project" value="TreeGrafter"/>
</dbReference>
<dbReference type="PANTHER" id="PTHR23419:SF8">
    <property type="entry name" value="FI09726P"/>
    <property type="match status" value="1"/>
</dbReference>
<dbReference type="GO" id="GO:0010038">
    <property type="term" value="P:response to metal ion"/>
    <property type="evidence" value="ECO:0007669"/>
    <property type="project" value="InterPro"/>
</dbReference>
<protein>
    <recommendedName>
        <fullName evidence="4">CutA1 divalent ion tolerance protein</fullName>
    </recommendedName>
</protein>
<dbReference type="EMBL" id="FLUV01000795">
    <property type="protein sequence ID" value="SBW21142.1"/>
    <property type="molecule type" value="Genomic_DNA"/>
</dbReference>
<organism evidence="2 3">
    <name type="scientific">Candidatus Protofrankia californiensis</name>
    <dbReference type="NCBI Taxonomy" id="1839754"/>
    <lineage>
        <taxon>Bacteria</taxon>
        <taxon>Bacillati</taxon>
        <taxon>Actinomycetota</taxon>
        <taxon>Actinomycetes</taxon>
        <taxon>Frankiales</taxon>
        <taxon>Frankiaceae</taxon>
        <taxon>Protofrankia</taxon>
    </lineage>
</organism>
<dbReference type="PANTHER" id="PTHR23419">
    <property type="entry name" value="DIVALENT CATION TOLERANCE CUTA-RELATED"/>
    <property type="match status" value="1"/>
</dbReference>
<dbReference type="InterPro" id="IPR011322">
    <property type="entry name" value="N-reg_PII-like_a/b"/>
</dbReference>
<reference evidence="3" key="1">
    <citation type="submission" date="2016-02" db="EMBL/GenBank/DDBJ databases">
        <authorList>
            <person name="Wibberg D."/>
        </authorList>
    </citation>
    <scope>NUCLEOTIDE SEQUENCE [LARGE SCALE GENOMIC DNA]</scope>
</reference>
<accession>A0A1C3NWP8</accession>
<gene>
    <name evidence="2" type="ORF">FDG2_1918</name>
</gene>
<dbReference type="Proteomes" id="UP000199013">
    <property type="component" value="Unassembled WGS sequence"/>
</dbReference>
<dbReference type="InterPro" id="IPR004323">
    <property type="entry name" value="Ion_tolerance_CutA"/>
</dbReference>
<dbReference type="Gene3D" id="3.30.70.120">
    <property type="match status" value="1"/>
</dbReference>
<name>A0A1C3NWP8_9ACTN</name>
<comment type="similarity">
    <text evidence="1">Belongs to the CutA family.</text>
</comment>
<evidence type="ECO:0008006" key="4">
    <source>
        <dbReference type="Google" id="ProtNLM"/>
    </source>
</evidence>
<evidence type="ECO:0000256" key="1">
    <source>
        <dbReference type="ARBA" id="ARBA00010169"/>
    </source>
</evidence>
<evidence type="ECO:0000313" key="2">
    <source>
        <dbReference type="EMBL" id="SBW21142.1"/>
    </source>
</evidence>